<evidence type="ECO:0000313" key="4">
    <source>
        <dbReference type="Proteomes" id="UP000799424"/>
    </source>
</evidence>
<name>A0A6A7AJP0_9PLEO</name>
<dbReference type="AlphaFoldDB" id="A0A6A7AJP0"/>
<evidence type="ECO:0000313" key="3">
    <source>
        <dbReference type="EMBL" id="KAF2833436.1"/>
    </source>
</evidence>
<reference evidence="3" key="1">
    <citation type="journal article" date="2020" name="Stud. Mycol.">
        <title>101 Dothideomycetes genomes: a test case for predicting lifestyles and emergence of pathogens.</title>
        <authorList>
            <person name="Haridas S."/>
            <person name="Albert R."/>
            <person name="Binder M."/>
            <person name="Bloem J."/>
            <person name="Labutti K."/>
            <person name="Salamov A."/>
            <person name="Andreopoulos B."/>
            <person name="Baker S."/>
            <person name="Barry K."/>
            <person name="Bills G."/>
            <person name="Bluhm B."/>
            <person name="Cannon C."/>
            <person name="Castanera R."/>
            <person name="Culley D."/>
            <person name="Daum C."/>
            <person name="Ezra D."/>
            <person name="Gonzalez J."/>
            <person name="Henrissat B."/>
            <person name="Kuo A."/>
            <person name="Liang C."/>
            <person name="Lipzen A."/>
            <person name="Lutzoni F."/>
            <person name="Magnuson J."/>
            <person name="Mondo S."/>
            <person name="Nolan M."/>
            <person name="Ohm R."/>
            <person name="Pangilinan J."/>
            <person name="Park H.-J."/>
            <person name="Ramirez L."/>
            <person name="Alfaro M."/>
            <person name="Sun H."/>
            <person name="Tritt A."/>
            <person name="Yoshinaga Y."/>
            <person name="Zwiers L.-H."/>
            <person name="Turgeon B."/>
            <person name="Goodwin S."/>
            <person name="Spatafora J."/>
            <person name="Crous P."/>
            <person name="Grigoriev I."/>
        </authorList>
    </citation>
    <scope>NUCLEOTIDE SEQUENCE</scope>
    <source>
        <strain evidence="3">CBS 113818</strain>
    </source>
</reference>
<organism evidence="3 4">
    <name type="scientific">Ophiobolus disseminans</name>
    <dbReference type="NCBI Taxonomy" id="1469910"/>
    <lineage>
        <taxon>Eukaryota</taxon>
        <taxon>Fungi</taxon>
        <taxon>Dikarya</taxon>
        <taxon>Ascomycota</taxon>
        <taxon>Pezizomycotina</taxon>
        <taxon>Dothideomycetes</taxon>
        <taxon>Pleosporomycetidae</taxon>
        <taxon>Pleosporales</taxon>
        <taxon>Pleosporineae</taxon>
        <taxon>Phaeosphaeriaceae</taxon>
        <taxon>Ophiobolus</taxon>
    </lineage>
</organism>
<protein>
    <recommendedName>
        <fullName evidence="2">SnoaL-like domain-containing protein</fullName>
    </recommendedName>
</protein>
<accession>A0A6A7AJP0</accession>
<dbReference type="EMBL" id="MU006216">
    <property type="protein sequence ID" value="KAF2833436.1"/>
    <property type="molecule type" value="Genomic_DNA"/>
</dbReference>
<evidence type="ECO:0000256" key="1">
    <source>
        <dbReference type="SAM" id="MobiDB-lite"/>
    </source>
</evidence>
<evidence type="ECO:0000259" key="2">
    <source>
        <dbReference type="Pfam" id="PF13577"/>
    </source>
</evidence>
<dbReference type="Gene3D" id="3.10.450.50">
    <property type="match status" value="2"/>
</dbReference>
<dbReference type="InterPro" id="IPR032710">
    <property type="entry name" value="NTF2-like_dom_sf"/>
</dbReference>
<dbReference type="Pfam" id="PF13577">
    <property type="entry name" value="SnoaL_4"/>
    <property type="match status" value="2"/>
</dbReference>
<feature type="region of interest" description="Disordered" evidence="1">
    <location>
        <begin position="320"/>
        <end position="340"/>
    </location>
</feature>
<dbReference type="SUPFAM" id="SSF54427">
    <property type="entry name" value="NTF2-like"/>
    <property type="match status" value="2"/>
</dbReference>
<sequence>MHARGYYVDRRMWTDVVDLHAENTTVKITNGATFVGKAGVRKVLERMGPEDLTQGVNNDHPIFYMLVEVHKNGQEATARGIEIAMLGDVNTHAASWEFNVFRNRFVKENGIWKVQHVEITPLIVADYYKGWGNGGIKAPNAYVPPFLDVIYGSVSQQLSLKRATNATVEDLERRLRRSAAYDGAENQSHGYGYFLDDLQAAEMGALFAKKGHKASPFAGYFQTPERITQANIASYGTNRSALRSSISFHWRPQPVILVSEDGRSATLRARLLQPSTSVSRAGGLNSAIYHDQVVLEDGKWRLWSVTIDEFYWQSSSWKEGWSNAKPRNGSAPNPEPAGWTKKYPPDLTLVDIEERESTFRGGNGRFIEWPEIQRMWFQYRNPVSGRKPEWYWPGCVPCQVRKDWSLEANGYQEPHSGP</sequence>
<proteinExistence type="predicted"/>
<gene>
    <name evidence="3" type="ORF">CC86DRAFT_365338</name>
</gene>
<dbReference type="InterPro" id="IPR037401">
    <property type="entry name" value="SnoaL-like"/>
</dbReference>
<feature type="domain" description="SnoaL-like" evidence="2">
    <location>
        <begin position="2"/>
        <end position="117"/>
    </location>
</feature>
<feature type="domain" description="SnoaL-like" evidence="2">
    <location>
        <begin position="183"/>
        <end position="305"/>
    </location>
</feature>
<keyword evidence="4" id="KW-1185">Reference proteome</keyword>
<dbReference type="Proteomes" id="UP000799424">
    <property type="component" value="Unassembled WGS sequence"/>
</dbReference>
<dbReference type="OrthoDB" id="5175824at2759"/>